<dbReference type="InterPro" id="IPR001619">
    <property type="entry name" value="Sec1-like"/>
</dbReference>
<evidence type="ECO:0008006" key="4">
    <source>
        <dbReference type="Google" id="ProtNLM"/>
    </source>
</evidence>
<dbReference type="EMBL" id="DS549261">
    <property type="protein sequence ID" value="EDR26193.1"/>
    <property type="molecule type" value="Genomic_DNA"/>
</dbReference>
<evidence type="ECO:0000256" key="1">
    <source>
        <dbReference type="ARBA" id="ARBA00009884"/>
    </source>
</evidence>
<evidence type="ECO:0000313" key="2">
    <source>
        <dbReference type="EMBL" id="EDR26193.1"/>
    </source>
</evidence>
<dbReference type="RefSeq" id="XP_001737494.1">
    <property type="nucleotide sequence ID" value="XM_001737442.1"/>
</dbReference>
<dbReference type="GO" id="GO:0016192">
    <property type="term" value="P:vesicle-mediated transport"/>
    <property type="evidence" value="ECO:0007669"/>
    <property type="project" value="InterPro"/>
</dbReference>
<dbReference type="VEuPathDB" id="AmoebaDB:EDI_075890"/>
<dbReference type="eggNOG" id="KOG1299">
    <property type="taxonomic scope" value="Eukaryota"/>
</dbReference>
<dbReference type="Proteomes" id="UP000008076">
    <property type="component" value="Unassembled WGS sequence"/>
</dbReference>
<dbReference type="Gene3D" id="3.40.50.2060">
    <property type="match status" value="1"/>
</dbReference>
<dbReference type="Gene3D" id="3.40.50.1910">
    <property type="match status" value="1"/>
</dbReference>
<dbReference type="InterPro" id="IPR027482">
    <property type="entry name" value="Sec1-like_dom2"/>
</dbReference>
<dbReference type="OMA" id="CNEEHRI"/>
<dbReference type="InterPro" id="IPR036045">
    <property type="entry name" value="Sec1-like_sf"/>
</dbReference>
<name>B0EGX8_ENTDS</name>
<protein>
    <recommendedName>
        <fullName evidence="4">Sec1 family domain containing protein</fullName>
    </recommendedName>
</protein>
<dbReference type="OrthoDB" id="10266265at2759"/>
<dbReference type="SUPFAM" id="SSF56815">
    <property type="entry name" value="Sec1/munc18-like (SM) proteins"/>
    <property type="match status" value="1"/>
</dbReference>
<dbReference type="AlphaFoldDB" id="B0EGX8"/>
<dbReference type="InterPro" id="IPR043154">
    <property type="entry name" value="Sec-1-like_dom1"/>
</dbReference>
<evidence type="ECO:0000313" key="3">
    <source>
        <dbReference type="Proteomes" id="UP000008076"/>
    </source>
</evidence>
<sequence length="486" mass="57348">MDISYIKKILLNFTKSFNEVEEERKPIYFLIDETTMSIVSFISHTDKIQFGIMTTTSLKSTYDNRTYANALIFISPSKKSVNDLCNHLQNPSYNKYIIFLVFNESINDLIIQKIATSDIFHCVYKLCSIPFQFKFITPNCFISLEKNHSYNTLSSFLQINNLHPSILLQTNSITINNKLLVEQLKKEINQPDNTSLLIVLDRCFDGYTPLIPNTSVFGQLIEYNQINLLTYFINQNFYFNFEQIHSKNIYEMNFVDAQEYISQKKYEIDCSWEGLKEKIKNNILHSGDDVELNQTSLSKNKLDIEKEEVDALYKIIFELSKEMIKKYQTKEKFGEYFNLHNSIKLNDLKDERIEIMKCILNKNGNSKYNQQITKKCNEEHRILPFNSYYDIINSLLINTQYTPPIIELLNTIKNIKETKFNILKYLKLEYGNINNWNTILIWIEGGISMVEEKYIFDWCQKNKEFKVIIGGSLILNFENYKNWLLE</sequence>
<proteinExistence type="inferred from homology"/>
<dbReference type="PANTHER" id="PTHR11679">
    <property type="entry name" value="VESICLE PROTEIN SORTING-ASSOCIATED"/>
    <property type="match status" value="1"/>
</dbReference>
<reference evidence="3" key="1">
    <citation type="submission" date="2007-12" db="EMBL/GenBank/DDBJ databases">
        <title>Annotation of Entamoeba dispar SAW760.</title>
        <authorList>
            <person name="Lorenzi H."/>
            <person name="Inman J."/>
            <person name="Schobel S."/>
            <person name="Amedeo P."/>
            <person name="Caler E."/>
        </authorList>
    </citation>
    <scope>NUCLEOTIDE SEQUENCE [LARGE SCALE GENOMIC DNA]</scope>
    <source>
        <strain evidence="3">ATCC PRA-260 / SAW760</strain>
    </source>
</reference>
<dbReference type="Gene3D" id="1.25.40.60">
    <property type="match status" value="1"/>
</dbReference>
<comment type="similarity">
    <text evidence="1">Belongs to the STXBP/unc-18/SEC1 family.</text>
</comment>
<dbReference type="KEGG" id="edi:EDI_075890"/>
<dbReference type="GeneID" id="5882541"/>
<accession>B0EGX8</accession>
<keyword evidence="3" id="KW-1185">Reference proteome</keyword>
<dbReference type="Pfam" id="PF00995">
    <property type="entry name" value="Sec1"/>
    <property type="match status" value="1"/>
</dbReference>
<gene>
    <name evidence="2" type="ORF">EDI_075890</name>
</gene>
<organism evidence="3">
    <name type="scientific">Entamoeba dispar (strain ATCC PRA-260 / SAW760)</name>
    <dbReference type="NCBI Taxonomy" id="370354"/>
    <lineage>
        <taxon>Eukaryota</taxon>
        <taxon>Amoebozoa</taxon>
        <taxon>Evosea</taxon>
        <taxon>Archamoebae</taxon>
        <taxon>Mastigamoebida</taxon>
        <taxon>Entamoebidae</taxon>
        <taxon>Entamoeba</taxon>
    </lineage>
</organism>